<reference evidence="2 3" key="1">
    <citation type="journal article" date="2020" name="Biotechnol. Biofuels">
        <title>New insights from the biogas microbiome by comprehensive genome-resolved metagenomics of nearly 1600 species originating from multiple anaerobic digesters.</title>
        <authorList>
            <person name="Campanaro S."/>
            <person name="Treu L."/>
            <person name="Rodriguez-R L.M."/>
            <person name="Kovalovszki A."/>
            <person name="Ziels R.M."/>
            <person name="Maus I."/>
            <person name="Zhu X."/>
            <person name="Kougias P.G."/>
            <person name="Basile A."/>
            <person name="Luo G."/>
            <person name="Schluter A."/>
            <person name="Konstantinidis K.T."/>
            <person name="Angelidaki I."/>
        </authorList>
    </citation>
    <scope>NUCLEOTIDE SEQUENCE [LARGE SCALE GENOMIC DNA]</scope>
    <source>
        <strain evidence="2">AS27yjCOA_65</strain>
    </source>
</reference>
<dbReference type="PANTHER" id="PTHR43640:SF1">
    <property type="entry name" value="THIOREDOXIN-DEPENDENT PEROXIREDOXIN"/>
    <property type="match status" value="1"/>
</dbReference>
<dbReference type="Pfam" id="PF00578">
    <property type="entry name" value="AhpC-TSA"/>
    <property type="match status" value="1"/>
</dbReference>
<dbReference type="GO" id="GO:0016209">
    <property type="term" value="F:antioxidant activity"/>
    <property type="evidence" value="ECO:0007669"/>
    <property type="project" value="InterPro"/>
</dbReference>
<dbReference type="InterPro" id="IPR013766">
    <property type="entry name" value="Thioredoxin_domain"/>
</dbReference>
<dbReference type="CDD" id="cd02969">
    <property type="entry name" value="PRX_like1"/>
    <property type="match status" value="1"/>
</dbReference>
<name>A0A7X9FQU0_9DELT</name>
<dbReference type="PROSITE" id="PS51352">
    <property type="entry name" value="THIOREDOXIN_2"/>
    <property type="match status" value="1"/>
</dbReference>
<evidence type="ECO:0000259" key="1">
    <source>
        <dbReference type="PROSITE" id="PS51352"/>
    </source>
</evidence>
<organism evidence="2 3">
    <name type="scientific">SAR324 cluster bacterium</name>
    <dbReference type="NCBI Taxonomy" id="2024889"/>
    <lineage>
        <taxon>Bacteria</taxon>
        <taxon>Deltaproteobacteria</taxon>
        <taxon>SAR324 cluster</taxon>
    </lineage>
</organism>
<dbReference type="EMBL" id="JAAZON010000118">
    <property type="protein sequence ID" value="NMC62124.1"/>
    <property type="molecule type" value="Genomic_DNA"/>
</dbReference>
<sequence length="202" mass="22268">MIMKLLPIGLAIVSGFFPFFAGAEVGVKAPDFILKDTTGKTHSLQDYGDKIIVLEWYNPGCPFVKKHYESGNMQSLQSNYTSKGVVWLSIVSSAKGKQGNLDPEEHNRIRKDWYANEIPLLVDEDGKVGRLYSAKTTPHIFILARDGKLAYEGAIDDHASTNPKDIKDSKNYVSEALNEILSGKSVSTPETESYGCSVKYGS</sequence>
<dbReference type="InterPro" id="IPR036249">
    <property type="entry name" value="Thioredoxin-like_sf"/>
</dbReference>
<comment type="caution">
    <text evidence="2">The sequence shown here is derived from an EMBL/GenBank/DDBJ whole genome shotgun (WGS) entry which is preliminary data.</text>
</comment>
<dbReference type="GO" id="GO:0016491">
    <property type="term" value="F:oxidoreductase activity"/>
    <property type="evidence" value="ECO:0007669"/>
    <property type="project" value="InterPro"/>
</dbReference>
<evidence type="ECO:0000313" key="3">
    <source>
        <dbReference type="Proteomes" id="UP000524246"/>
    </source>
</evidence>
<dbReference type="InterPro" id="IPR000866">
    <property type="entry name" value="AhpC/TSA"/>
</dbReference>
<dbReference type="PANTHER" id="PTHR43640">
    <property type="entry name" value="OS07G0260300 PROTEIN"/>
    <property type="match status" value="1"/>
</dbReference>
<dbReference type="InterPro" id="IPR047262">
    <property type="entry name" value="PRX-like1"/>
</dbReference>
<dbReference type="Gene3D" id="3.40.30.10">
    <property type="entry name" value="Glutaredoxin"/>
    <property type="match status" value="1"/>
</dbReference>
<dbReference type="SUPFAM" id="SSF52833">
    <property type="entry name" value="Thioredoxin-like"/>
    <property type="match status" value="1"/>
</dbReference>
<protein>
    <submittedName>
        <fullName evidence="2">Thioredoxin family protein</fullName>
    </submittedName>
</protein>
<proteinExistence type="predicted"/>
<accession>A0A7X9FQU0</accession>
<evidence type="ECO:0000313" key="2">
    <source>
        <dbReference type="EMBL" id="NMC62124.1"/>
    </source>
</evidence>
<feature type="domain" description="Thioredoxin" evidence="1">
    <location>
        <begin position="23"/>
        <end position="178"/>
    </location>
</feature>
<dbReference type="AlphaFoldDB" id="A0A7X9FQU0"/>
<dbReference type="Proteomes" id="UP000524246">
    <property type="component" value="Unassembled WGS sequence"/>
</dbReference>
<gene>
    <name evidence="2" type="ORF">GYA55_03050</name>
</gene>